<dbReference type="SUPFAM" id="SSF53448">
    <property type="entry name" value="Nucleotide-diphospho-sugar transferases"/>
    <property type="match status" value="1"/>
</dbReference>
<dbReference type="EMBL" id="WACR01000004">
    <property type="protein sequence ID" value="KAB1064698.1"/>
    <property type="molecule type" value="Genomic_DNA"/>
</dbReference>
<name>A0A6N6M7S6_9FLAO</name>
<dbReference type="GO" id="GO:0016740">
    <property type="term" value="F:transferase activity"/>
    <property type="evidence" value="ECO:0007669"/>
    <property type="project" value="UniProtKB-KW"/>
</dbReference>
<evidence type="ECO:0000313" key="1">
    <source>
        <dbReference type="EMBL" id="KAB1064698.1"/>
    </source>
</evidence>
<keyword evidence="1" id="KW-0808">Transferase</keyword>
<dbReference type="Proteomes" id="UP000435357">
    <property type="component" value="Unassembled WGS sequence"/>
</dbReference>
<keyword evidence="2" id="KW-1185">Reference proteome</keyword>
<dbReference type="Gene3D" id="3.90.550.10">
    <property type="entry name" value="Spore Coat Polysaccharide Biosynthesis Protein SpsA, Chain A"/>
    <property type="match status" value="1"/>
</dbReference>
<dbReference type="AlphaFoldDB" id="A0A6N6M7S6"/>
<dbReference type="InterPro" id="IPR029044">
    <property type="entry name" value="Nucleotide-diphossugar_trans"/>
</dbReference>
<evidence type="ECO:0000313" key="2">
    <source>
        <dbReference type="Proteomes" id="UP000435357"/>
    </source>
</evidence>
<gene>
    <name evidence="1" type="ORF">F3059_04915</name>
</gene>
<proteinExistence type="predicted"/>
<dbReference type="RefSeq" id="WP_151167017.1">
    <property type="nucleotide sequence ID" value="NZ_WACR01000004.1"/>
</dbReference>
<reference evidence="1 2" key="1">
    <citation type="submission" date="2019-09" db="EMBL/GenBank/DDBJ databases">
        <title>Genomes of Cryomorphaceae.</title>
        <authorList>
            <person name="Bowman J.P."/>
        </authorList>
    </citation>
    <scope>NUCLEOTIDE SEQUENCE [LARGE SCALE GENOMIC DNA]</scope>
    <source>
        <strain evidence="1 2">KCTC 52047</strain>
    </source>
</reference>
<protein>
    <submittedName>
        <fullName evidence="1">Glycosyltransferase</fullName>
    </submittedName>
</protein>
<sequence length="316" mass="37432">MKISGFSFGRNVSKLYYPIKESILSILPICDEFIFVLGKGDEDDNTKEILESIDSPKLKIIETEWDTEAFPNGMENAHQTDIAMKHCTGDWLFYVQADEVVHEKYLPVIKARCEELLNNEKVEGLLFKYRHFFGDYDHYINHHGWYQNEIRIVRNKPDIHSFESAQSFRRIPNFDGKSYRQQKGSYLLNVAKVDAYIYHYGWVRPPRYMQSKKKALDSIHKGDSKAEALYKDREQEFDYGPLKGLPKFKETHPAVMKDKMKDFNWADSLNYTTNKLPNRPKFKHEKTKYRFLSFLERNINGGKHFFPFKNWKLLNV</sequence>
<organism evidence="1 2">
    <name type="scientific">Salibacter halophilus</name>
    <dbReference type="NCBI Taxonomy" id="1803916"/>
    <lineage>
        <taxon>Bacteria</taxon>
        <taxon>Pseudomonadati</taxon>
        <taxon>Bacteroidota</taxon>
        <taxon>Flavobacteriia</taxon>
        <taxon>Flavobacteriales</taxon>
        <taxon>Salibacteraceae</taxon>
        <taxon>Salibacter</taxon>
    </lineage>
</organism>
<accession>A0A6N6M7S6</accession>
<dbReference type="OrthoDB" id="9815923at2"/>
<comment type="caution">
    <text evidence="1">The sequence shown here is derived from an EMBL/GenBank/DDBJ whole genome shotgun (WGS) entry which is preliminary data.</text>
</comment>